<feature type="region of interest" description="Disordered" evidence="1">
    <location>
        <begin position="257"/>
        <end position="297"/>
    </location>
</feature>
<accession>A0A951PR11</accession>
<sequence length="381" mass="42054">MLSVRQLSASAALLITVGITAASSNALSPTQIESRPSQPIAQNQQAQDSQIPDLVKHQYREDATELALRLLVQEGATSEDSVELPADLIQTIYTALIQVYQATNEPARNAVVDTYNIHTVPRLNTRELLVGVDSTQAWTQAWRNGKRLTGNAEIDALIEQFDLDLKQYLSVSNLAVLRTGRRLNTPAVARLFNGIQGVRYANVNGVLTDGGDIQAEFKGNYWQLKYSIGFGDCMAGCSDRTTWTFNVYPDGGVQFAGQSGSRLPSPRELPSGIQGRSTSSRFPGIIRRNPDGTEQRVEPTISPVRIPINVLDQAGRNITRLEPDEEGYFRIGLPPGSYTLVPQIQPNNYFVLSHRRDELQSITVTQGQFTTLPIKYTELIP</sequence>
<comment type="caution">
    <text evidence="3">The sequence shown here is derived from an EMBL/GenBank/DDBJ whole genome shotgun (WGS) entry which is preliminary data.</text>
</comment>
<evidence type="ECO:0008006" key="5">
    <source>
        <dbReference type="Google" id="ProtNLM"/>
    </source>
</evidence>
<dbReference type="EMBL" id="JAHHIF010000046">
    <property type="protein sequence ID" value="MBW4547667.1"/>
    <property type="molecule type" value="Genomic_DNA"/>
</dbReference>
<keyword evidence="2" id="KW-0732">Signal</keyword>
<proteinExistence type="predicted"/>
<evidence type="ECO:0000313" key="4">
    <source>
        <dbReference type="Proteomes" id="UP000753908"/>
    </source>
</evidence>
<gene>
    <name evidence="3" type="ORF">KME25_24980</name>
</gene>
<organism evidence="3 4">
    <name type="scientific">Symplocastrum torsivum CPER-KK1</name>
    <dbReference type="NCBI Taxonomy" id="450513"/>
    <lineage>
        <taxon>Bacteria</taxon>
        <taxon>Bacillati</taxon>
        <taxon>Cyanobacteriota</taxon>
        <taxon>Cyanophyceae</taxon>
        <taxon>Oscillatoriophycideae</taxon>
        <taxon>Oscillatoriales</taxon>
        <taxon>Microcoleaceae</taxon>
        <taxon>Symplocastrum</taxon>
    </lineage>
</organism>
<feature type="signal peptide" evidence="2">
    <location>
        <begin position="1"/>
        <end position="21"/>
    </location>
</feature>
<dbReference type="AlphaFoldDB" id="A0A951PR11"/>
<reference evidence="3" key="2">
    <citation type="journal article" date="2022" name="Microbiol. Resour. Announc.">
        <title>Metagenome Sequencing to Explore Phylogenomics of Terrestrial Cyanobacteria.</title>
        <authorList>
            <person name="Ward R.D."/>
            <person name="Stajich J.E."/>
            <person name="Johansen J.R."/>
            <person name="Huntemann M."/>
            <person name="Clum A."/>
            <person name="Foster B."/>
            <person name="Foster B."/>
            <person name="Roux S."/>
            <person name="Palaniappan K."/>
            <person name="Varghese N."/>
            <person name="Mukherjee S."/>
            <person name="Reddy T.B.K."/>
            <person name="Daum C."/>
            <person name="Copeland A."/>
            <person name="Chen I.A."/>
            <person name="Ivanova N.N."/>
            <person name="Kyrpides N.C."/>
            <person name="Shapiro N."/>
            <person name="Eloe-Fadrosh E.A."/>
            <person name="Pietrasiak N."/>
        </authorList>
    </citation>
    <scope>NUCLEOTIDE SEQUENCE</scope>
    <source>
        <strain evidence="3">CPER-KK1</strain>
    </source>
</reference>
<feature type="chain" id="PRO_5036876552" description="Carboxypeptidase regulatory-like domain-containing protein" evidence="2">
    <location>
        <begin position="22"/>
        <end position="381"/>
    </location>
</feature>
<dbReference type="Proteomes" id="UP000753908">
    <property type="component" value="Unassembled WGS sequence"/>
</dbReference>
<protein>
    <recommendedName>
        <fullName evidence="5">Carboxypeptidase regulatory-like domain-containing protein</fullName>
    </recommendedName>
</protein>
<name>A0A951PR11_9CYAN</name>
<feature type="compositionally biased region" description="Basic and acidic residues" evidence="1">
    <location>
        <begin position="288"/>
        <end position="297"/>
    </location>
</feature>
<evidence type="ECO:0000256" key="2">
    <source>
        <dbReference type="SAM" id="SignalP"/>
    </source>
</evidence>
<evidence type="ECO:0000256" key="1">
    <source>
        <dbReference type="SAM" id="MobiDB-lite"/>
    </source>
</evidence>
<feature type="region of interest" description="Disordered" evidence="1">
    <location>
        <begin position="26"/>
        <end position="50"/>
    </location>
</feature>
<reference evidence="3" key="1">
    <citation type="submission" date="2021-05" db="EMBL/GenBank/DDBJ databases">
        <authorList>
            <person name="Pietrasiak N."/>
            <person name="Ward R."/>
            <person name="Stajich J.E."/>
            <person name="Kurbessoian T."/>
        </authorList>
    </citation>
    <scope>NUCLEOTIDE SEQUENCE</scope>
    <source>
        <strain evidence="3">CPER-KK1</strain>
    </source>
</reference>
<evidence type="ECO:0000313" key="3">
    <source>
        <dbReference type="EMBL" id="MBW4547667.1"/>
    </source>
</evidence>